<evidence type="ECO:0000256" key="11">
    <source>
        <dbReference type="ARBA" id="ARBA00023049"/>
    </source>
</evidence>
<evidence type="ECO:0000256" key="12">
    <source>
        <dbReference type="ARBA" id="ARBA00023128"/>
    </source>
</evidence>
<protein>
    <recommendedName>
        <fullName evidence="5">mitochondrial processing peptidase</fullName>
        <ecNumber evidence="5">3.4.24.64</ecNumber>
    </recommendedName>
    <alternativeName>
        <fullName evidence="13">Beta-MPP</fullName>
    </alternativeName>
</protein>
<proteinExistence type="inferred from homology"/>
<keyword evidence="11" id="KW-0482">Metalloprotease</keyword>
<feature type="domain" description="Peptidase M16 N-terminal" evidence="15">
    <location>
        <begin position="74"/>
        <end position="221"/>
    </location>
</feature>
<comment type="catalytic activity">
    <reaction evidence="1">
        <text>Release of N-terminal transit peptides from precursor proteins imported into the mitochondrion, typically with Arg in position P2.</text>
        <dbReference type="EC" id="3.4.24.64"/>
    </reaction>
</comment>
<evidence type="ECO:0000256" key="10">
    <source>
        <dbReference type="ARBA" id="ARBA00022946"/>
    </source>
</evidence>
<evidence type="ECO:0000256" key="5">
    <source>
        <dbReference type="ARBA" id="ARBA00012299"/>
    </source>
</evidence>
<evidence type="ECO:0000256" key="14">
    <source>
        <dbReference type="RuleBase" id="RU004447"/>
    </source>
</evidence>
<evidence type="ECO:0000256" key="6">
    <source>
        <dbReference type="ARBA" id="ARBA00022670"/>
    </source>
</evidence>
<dbReference type="STRING" id="105231.A0A1Y1HUJ3"/>
<dbReference type="FunFam" id="3.30.830.10:FF:000002">
    <property type="entry name" value="Mitochondrial-processing peptidase subunit beta"/>
    <property type="match status" value="1"/>
</dbReference>
<dbReference type="GO" id="GO:0006508">
    <property type="term" value="P:proteolysis"/>
    <property type="evidence" value="ECO:0007669"/>
    <property type="project" value="UniProtKB-KW"/>
</dbReference>
<dbReference type="PANTHER" id="PTHR11851:SF149">
    <property type="entry name" value="GH01077P"/>
    <property type="match status" value="1"/>
</dbReference>
<feature type="domain" description="Peptidase M16 C-terminal" evidence="16">
    <location>
        <begin position="227"/>
        <end position="413"/>
    </location>
</feature>
<keyword evidence="18" id="KW-1185">Reference proteome</keyword>
<gene>
    <name evidence="17" type="ORF">KFL_000480480</name>
</gene>
<evidence type="ECO:0000256" key="9">
    <source>
        <dbReference type="ARBA" id="ARBA00022833"/>
    </source>
</evidence>
<dbReference type="InterPro" id="IPR011249">
    <property type="entry name" value="Metalloenz_LuxS/M16"/>
</dbReference>
<dbReference type="InterPro" id="IPR001431">
    <property type="entry name" value="Pept_M16_Zn_BS"/>
</dbReference>
<dbReference type="Proteomes" id="UP000054558">
    <property type="component" value="Unassembled WGS sequence"/>
</dbReference>
<name>A0A1Y1HUJ3_KLENI</name>
<keyword evidence="10" id="KW-0809">Transit peptide</keyword>
<sequence>MASKILAAVARQGRKVTQLGGAQLSATRAYAAEALTVQDERFVKYNSPVAVNHDLTSILGRPETKITTLANGLRVATETTPHAETATVGVWIDAGSRFESAANNGTAHFLEHMAFKGTKKRSTRALEEEVENMGGHLNAYTSREQTTYYAKVVKNDVPKAMNILGDILQNSSIKQEDVDRERSVILQEMREIEGLSDEVLFDHLHATAFQHSPLGQTILGPMENIQSITKEDIEDYISTHYTAPRMVLAGAGAVDHDELVKLAEKEFSSLSSDPTTAAQLVAKNPAIFTGSEVRLRDDDMEKVSFAVAVQGASWTDPDTMALQVMQTMLGSWSKAAGAGKHMGSELAQRVAADNLADSYMAFNTNYRDAGLFGIYATCDGKVADDLCWAVMHEFTKLVYRVSEMDVTRAKNQLKANYLMLQDGTGPKAEDIGRQLLVYGRRIPPAELIARIDAVDANTIKRVADRFIYDKDLAIASMGPTQNLADYVWFRRRTYWLRY</sequence>
<dbReference type="GO" id="GO:0005739">
    <property type="term" value="C:mitochondrion"/>
    <property type="evidence" value="ECO:0000318"/>
    <property type="project" value="GO_Central"/>
</dbReference>
<keyword evidence="8" id="KW-0378">Hydrolase</keyword>
<keyword evidence="9" id="KW-0862">Zinc</keyword>
<dbReference type="InterPro" id="IPR007863">
    <property type="entry name" value="Peptidase_M16_C"/>
</dbReference>
<evidence type="ECO:0000313" key="17">
    <source>
        <dbReference type="EMBL" id="GAQ80207.1"/>
    </source>
</evidence>
<evidence type="ECO:0000259" key="15">
    <source>
        <dbReference type="Pfam" id="PF00675"/>
    </source>
</evidence>
<evidence type="ECO:0000256" key="3">
    <source>
        <dbReference type="ARBA" id="ARBA00004173"/>
    </source>
</evidence>
<dbReference type="FunFam" id="3.30.830.10:FF:000001">
    <property type="entry name" value="Mitochondrial-processing peptidase subunit beta, mitochondrial"/>
    <property type="match status" value="1"/>
</dbReference>
<dbReference type="EC" id="3.4.24.64" evidence="5"/>
<dbReference type="InterPro" id="IPR050361">
    <property type="entry name" value="MPP/UQCRC_Complex"/>
</dbReference>
<dbReference type="Pfam" id="PF05193">
    <property type="entry name" value="Peptidase_M16_C"/>
    <property type="match status" value="1"/>
</dbReference>
<evidence type="ECO:0000256" key="2">
    <source>
        <dbReference type="ARBA" id="ARBA00001947"/>
    </source>
</evidence>
<dbReference type="Pfam" id="PF00675">
    <property type="entry name" value="Peptidase_M16"/>
    <property type="match status" value="1"/>
</dbReference>
<dbReference type="OMA" id="IDVVCDM"/>
<organism evidence="17 18">
    <name type="scientific">Klebsormidium nitens</name>
    <name type="common">Green alga</name>
    <name type="synonym">Ulothrix nitens</name>
    <dbReference type="NCBI Taxonomy" id="105231"/>
    <lineage>
        <taxon>Eukaryota</taxon>
        <taxon>Viridiplantae</taxon>
        <taxon>Streptophyta</taxon>
        <taxon>Klebsormidiophyceae</taxon>
        <taxon>Klebsormidiales</taxon>
        <taxon>Klebsormidiaceae</taxon>
        <taxon>Klebsormidium</taxon>
    </lineage>
</organism>
<evidence type="ECO:0000256" key="7">
    <source>
        <dbReference type="ARBA" id="ARBA00022723"/>
    </source>
</evidence>
<keyword evidence="6" id="KW-0645">Protease</keyword>
<comment type="cofactor">
    <cofactor evidence="2">
        <name>Zn(2+)</name>
        <dbReference type="ChEBI" id="CHEBI:29105"/>
    </cofactor>
</comment>
<keyword evidence="7" id="KW-0479">Metal-binding</keyword>
<dbReference type="GO" id="GO:0005759">
    <property type="term" value="C:mitochondrial matrix"/>
    <property type="evidence" value="ECO:0007669"/>
    <property type="project" value="UniProtKB-ARBA"/>
</dbReference>
<evidence type="ECO:0000259" key="16">
    <source>
        <dbReference type="Pfam" id="PF05193"/>
    </source>
</evidence>
<dbReference type="PANTHER" id="PTHR11851">
    <property type="entry name" value="METALLOPROTEASE"/>
    <property type="match status" value="1"/>
</dbReference>
<dbReference type="SUPFAM" id="SSF63411">
    <property type="entry name" value="LuxS/MPP-like metallohydrolase"/>
    <property type="match status" value="2"/>
</dbReference>
<dbReference type="InterPro" id="IPR011765">
    <property type="entry name" value="Pept_M16_N"/>
</dbReference>
<dbReference type="OrthoDB" id="10251424at2759"/>
<dbReference type="GO" id="GO:0004222">
    <property type="term" value="F:metalloendopeptidase activity"/>
    <property type="evidence" value="ECO:0007669"/>
    <property type="project" value="UniProtKB-EC"/>
</dbReference>
<evidence type="ECO:0000256" key="8">
    <source>
        <dbReference type="ARBA" id="ARBA00022801"/>
    </source>
</evidence>
<comment type="subcellular location">
    <subcellularLocation>
        <location evidence="3">Mitochondrion</location>
    </subcellularLocation>
</comment>
<dbReference type="PROSITE" id="PS00143">
    <property type="entry name" value="INSULINASE"/>
    <property type="match status" value="1"/>
</dbReference>
<reference evidence="17 18" key="1">
    <citation type="journal article" date="2014" name="Nat. Commun.">
        <title>Klebsormidium flaccidum genome reveals primary factors for plant terrestrial adaptation.</title>
        <authorList>
            <person name="Hori K."/>
            <person name="Maruyama F."/>
            <person name="Fujisawa T."/>
            <person name="Togashi T."/>
            <person name="Yamamoto N."/>
            <person name="Seo M."/>
            <person name="Sato S."/>
            <person name="Yamada T."/>
            <person name="Mori H."/>
            <person name="Tajima N."/>
            <person name="Moriyama T."/>
            <person name="Ikeuchi M."/>
            <person name="Watanabe M."/>
            <person name="Wada H."/>
            <person name="Kobayashi K."/>
            <person name="Saito M."/>
            <person name="Masuda T."/>
            <person name="Sasaki-Sekimoto Y."/>
            <person name="Mashiguchi K."/>
            <person name="Awai K."/>
            <person name="Shimojima M."/>
            <person name="Masuda S."/>
            <person name="Iwai M."/>
            <person name="Nobusawa T."/>
            <person name="Narise T."/>
            <person name="Kondo S."/>
            <person name="Saito H."/>
            <person name="Sato R."/>
            <person name="Murakawa M."/>
            <person name="Ihara Y."/>
            <person name="Oshima-Yamada Y."/>
            <person name="Ohtaka K."/>
            <person name="Satoh M."/>
            <person name="Sonobe K."/>
            <person name="Ishii M."/>
            <person name="Ohtani R."/>
            <person name="Kanamori-Sato M."/>
            <person name="Honoki R."/>
            <person name="Miyazaki D."/>
            <person name="Mochizuki H."/>
            <person name="Umetsu J."/>
            <person name="Higashi K."/>
            <person name="Shibata D."/>
            <person name="Kamiya Y."/>
            <person name="Sato N."/>
            <person name="Nakamura Y."/>
            <person name="Tabata S."/>
            <person name="Ida S."/>
            <person name="Kurokawa K."/>
            <person name="Ohta H."/>
        </authorList>
    </citation>
    <scope>NUCLEOTIDE SEQUENCE [LARGE SCALE GENOMIC DNA]</scope>
    <source>
        <strain evidence="17 18">NIES-2285</strain>
    </source>
</reference>
<dbReference type="Gene3D" id="3.30.830.10">
    <property type="entry name" value="Metalloenzyme, LuxS/M16 peptidase-like"/>
    <property type="match status" value="2"/>
</dbReference>
<evidence type="ECO:0000256" key="1">
    <source>
        <dbReference type="ARBA" id="ARBA00001098"/>
    </source>
</evidence>
<keyword evidence="12" id="KW-0496">Mitochondrion</keyword>
<evidence type="ECO:0000256" key="4">
    <source>
        <dbReference type="ARBA" id="ARBA00007261"/>
    </source>
</evidence>
<comment type="similarity">
    <text evidence="4 14">Belongs to the peptidase M16 family.</text>
</comment>
<dbReference type="EMBL" id="DF236997">
    <property type="protein sequence ID" value="GAQ80207.1"/>
    <property type="molecule type" value="Genomic_DNA"/>
</dbReference>
<dbReference type="GO" id="GO:0046872">
    <property type="term" value="F:metal ion binding"/>
    <property type="evidence" value="ECO:0007669"/>
    <property type="project" value="UniProtKB-KW"/>
</dbReference>
<evidence type="ECO:0000256" key="13">
    <source>
        <dbReference type="ARBA" id="ARBA00031018"/>
    </source>
</evidence>
<dbReference type="AlphaFoldDB" id="A0A1Y1HUJ3"/>
<accession>A0A1Y1HUJ3</accession>
<evidence type="ECO:0000313" key="18">
    <source>
        <dbReference type="Proteomes" id="UP000054558"/>
    </source>
</evidence>